<sequence>MYTSMELKQSGGLARIIPVGRANRIWRFGHNVFVDGIYVFINGAKEVRDAVYSLVGLRKVEDKDAMVSLMRPKESLGRGRVIFVFGPILKFRVGTRCIHCLVQNKVEGRDTMCSSMGP</sequence>
<evidence type="ECO:0000313" key="1">
    <source>
        <dbReference type="EMBL" id="KAB0799799.1"/>
    </source>
</evidence>
<comment type="caution">
    <text evidence="1">The sequence shown here is derived from an EMBL/GenBank/DDBJ whole genome shotgun (WGS) entry which is preliminary data.</text>
</comment>
<dbReference type="EMBL" id="VVIM01000005">
    <property type="protein sequence ID" value="KAB0799799.1"/>
    <property type="molecule type" value="Genomic_DNA"/>
</dbReference>
<gene>
    <name evidence="1" type="ORF">PPYR_07679</name>
</gene>
<reference evidence="1 2" key="1">
    <citation type="journal article" date="2018" name="Elife">
        <title>Firefly genomes illuminate parallel origins of bioluminescence in beetles.</title>
        <authorList>
            <person name="Fallon T.R."/>
            <person name="Lower S.E."/>
            <person name="Chang C.H."/>
            <person name="Bessho-Uehara M."/>
            <person name="Martin G.J."/>
            <person name="Bewick A.J."/>
            <person name="Behringer M."/>
            <person name="Debat H.J."/>
            <person name="Wong I."/>
            <person name="Day J.C."/>
            <person name="Suvorov A."/>
            <person name="Silva C.J."/>
            <person name="Stanger-Hall K.F."/>
            <person name="Hall D.W."/>
            <person name="Schmitz R.J."/>
            <person name="Nelson D.R."/>
            <person name="Lewis S.M."/>
            <person name="Shigenobu S."/>
            <person name="Bybee S.M."/>
            <person name="Larracuente A.M."/>
            <person name="Oba Y."/>
            <person name="Weng J.K."/>
        </authorList>
    </citation>
    <scope>NUCLEOTIDE SEQUENCE [LARGE SCALE GENOMIC DNA]</scope>
    <source>
        <strain evidence="1">1611_PpyrPB1</strain>
        <tissue evidence="1">Whole body</tissue>
    </source>
</reference>
<dbReference type="Proteomes" id="UP000327044">
    <property type="component" value="Unassembled WGS sequence"/>
</dbReference>
<organism evidence="1 2">
    <name type="scientific">Photinus pyralis</name>
    <name type="common">Common eastern firefly</name>
    <name type="synonym">Lampyris pyralis</name>
    <dbReference type="NCBI Taxonomy" id="7054"/>
    <lineage>
        <taxon>Eukaryota</taxon>
        <taxon>Metazoa</taxon>
        <taxon>Ecdysozoa</taxon>
        <taxon>Arthropoda</taxon>
        <taxon>Hexapoda</taxon>
        <taxon>Insecta</taxon>
        <taxon>Pterygota</taxon>
        <taxon>Neoptera</taxon>
        <taxon>Endopterygota</taxon>
        <taxon>Coleoptera</taxon>
        <taxon>Polyphaga</taxon>
        <taxon>Elateriformia</taxon>
        <taxon>Elateroidea</taxon>
        <taxon>Lampyridae</taxon>
        <taxon>Lampyrinae</taxon>
        <taxon>Photinus</taxon>
    </lineage>
</organism>
<proteinExistence type="predicted"/>
<name>A0A5N4AR64_PHOPY</name>
<dbReference type="InParanoid" id="A0A5N4AR64"/>
<evidence type="ECO:0000313" key="2">
    <source>
        <dbReference type="Proteomes" id="UP000327044"/>
    </source>
</evidence>
<dbReference type="AlphaFoldDB" id="A0A5N4AR64"/>
<protein>
    <submittedName>
        <fullName evidence="1">Uncharacterized protein</fullName>
    </submittedName>
</protein>
<keyword evidence="2" id="KW-1185">Reference proteome</keyword>
<accession>A0A5N4AR64</accession>